<proteinExistence type="predicted"/>
<dbReference type="PANTHER" id="PTHR13794">
    <property type="entry name" value="ENOLASE SUPERFAMILY, MANDELATE RACEMASE"/>
    <property type="match status" value="1"/>
</dbReference>
<dbReference type="GO" id="GO:0016836">
    <property type="term" value="F:hydro-lyase activity"/>
    <property type="evidence" value="ECO:0007669"/>
    <property type="project" value="TreeGrafter"/>
</dbReference>
<accession>A0ABR1G6J9</accession>
<dbReference type="SUPFAM" id="SSF54826">
    <property type="entry name" value="Enolase N-terminal domain-like"/>
    <property type="match status" value="1"/>
</dbReference>
<evidence type="ECO:0000313" key="2">
    <source>
        <dbReference type="Proteomes" id="UP001363151"/>
    </source>
</evidence>
<dbReference type="GO" id="GO:0000287">
    <property type="term" value="F:magnesium ion binding"/>
    <property type="evidence" value="ECO:0007669"/>
    <property type="project" value="TreeGrafter"/>
</dbReference>
<dbReference type="InterPro" id="IPR029065">
    <property type="entry name" value="Enolase_C-like"/>
</dbReference>
<reference evidence="1 2" key="1">
    <citation type="submission" date="2024-03" db="EMBL/GenBank/DDBJ databases">
        <title>Aureococcus anophagefferens CCMP1851 and Kratosvirus quantuckense: Draft genome of a second virus-susceptible host strain in the model system.</title>
        <authorList>
            <person name="Chase E."/>
            <person name="Truchon A.R."/>
            <person name="Schepens W."/>
            <person name="Wilhelm S.W."/>
        </authorList>
    </citation>
    <scope>NUCLEOTIDE SEQUENCE [LARGE SCALE GENOMIC DNA]</scope>
    <source>
        <strain evidence="1 2">CCMP1851</strain>
    </source>
</reference>
<name>A0ABR1G6J9_AURAN</name>
<evidence type="ECO:0000313" key="1">
    <source>
        <dbReference type="EMBL" id="KAK7248672.1"/>
    </source>
</evidence>
<dbReference type="InterPro" id="IPR029017">
    <property type="entry name" value="Enolase-like_N"/>
</dbReference>
<dbReference type="Proteomes" id="UP001363151">
    <property type="component" value="Unassembled WGS sequence"/>
</dbReference>
<dbReference type="Gene3D" id="3.20.20.120">
    <property type="entry name" value="Enolase-like C-terminal domain"/>
    <property type="match status" value="1"/>
</dbReference>
<dbReference type="SMART" id="SM00922">
    <property type="entry name" value="MR_MLE"/>
    <property type="match status" value="1"/>
</dbReference>
<dbReference type="SFLD" id="SFLDS00001">
    <property type="entry name" value="Enolase"/>
    <property type="match status" value="1"/>
</dbReference>
<keyword evidence="2" id="KW-1185">Reference proteome</keyword>
<dbReference type="SFLD" id="SFLDG00179">
    <property type="entry name" value="mandelate_racemase"/>
    <property type="match status" value="1"/>
</dbReference>
<dbReference type="InterPro" id="IPR013342">
    <property type="entry name" value="Mandelate_racemase_C"/>
</dbReference>
<comment type="caution">
    <text evidence="1">The sequence shown here is derived from an EMBL/GenBank/DDBJ whole genome shotgun (WGS) entry which is preliminary data.</text>
</comment>
<dbReference type="SUPFAM" id="SSF51604">
    <property type="entry name" value="Enolase C-terminal domain-like"/>
    <property type="match status" value="1"/>
</dbReference>
<dbReference type="Pfam" id="PF13378">
    <property type="entry name" value="MR_MLE_C"/>
    <property type="match status" value="1"/>
</dbReference>
<dbReference type="EMBL" id="JBBJCI010000087">
    <property type="protein sequence ID" value="KAK7248672.1"/>
    <property type="molecule type" value="Genomic_DNA"/>
</dbReference>
<dbReference type="Pfam" id="PF02746">
    <property type="entry name" value="MR_MLE_N"/>
    <property type="match status" value="1"/>
</dbReference>
<dbReference type="InterPro" id="IPR036849">
    <property type="entry name" value="Enolase-like_C_sf"/>
</dbReference>
<protein>
    <submittedName>
        <fullName evidence="1">Mandelate racemase</fullName>
    </submittedName>
</protein>
<dbReference type="KEGG" id="aaf:AURANDRAFT_27794"/>
<dbReference type="GO" id="GO:0016052">
    <property type="term" value="P:carbohydrate catabolic process"/>
    <property type="evidence" value="ECO:0007669"/>
    <property type="project" value="TreeGrafter"/>
</dbReference>
<dbReference type="NCBIfam" id="NF011968">
    <property type="entry name" value="PRK15440.1"/>
    <property type="match status" value="1"/>
</dbReference>
<dbReference type="InterPro" id="IPR046945">
    <property type="entry name" value="RHMD-like"/>
</dbReference>
<sequence>MAALTAGCRQFPRIKEVRAYVVEGKEGDQGADCHDVADEHWINGNDPSTGRTPIANPMSGYAQYAGARKSWGINAMGGLVVEVEADDGTTGCGVTIGGEAGCIIVEKHLSRFVEGRDPRDVESMWDMMWRATINYGRKGLPIQCISAVDLALWDLLGKLRNEPVYALLGGKTKARLPVYCTTARPDVAKDLGFVGAKIPCPYGPSAGDAGFRKNVAFFAKWRAAVGPDFPLSLDCYMALTVPYAIKLGNALKDHGIKWMEEFLPPDDYEGYKEVKRALAGSGVLLSTAEHEYTRYGFRKLIEDRSVDILQPDITWLGGLTEARRVVAMASAYDVLVVPHGSSVYSYHLQYAFANCPVAELINLSPKGDHMVPYFGGLFPDEPMPEGGYIDLPDRPGFGVTLDRAGLRRPHARPAAVVRANYDANVAEAARDVGPPHMPF</sequence>
<organism evidence="1 2">
    <name type="scientific">Aureococcus anophagefferens</name>
    <name type="common">Harmful bloom alga</name>
    <dbReference type="NCBI Taxonomy" id="44056"/>
    <lineage>
        <taxon>Eukaryota</taxon>
        <taxon>Sar</taxon>
        <taxon>Stramenopiles</taxon>
        <taxon>Ochrophyta</taxon>
        <taxon>Pelagophyceae</taxon>
        <taxon>Pelagomonadales</taxon>
        <taxon>Pelagomonadaceae</taxon>
        <taxon>Aureococcus</taxon>
    </lineage>
</organism>
<dbReference type="Gene3D" id="3.30.390.10">
    <property type="entry name" value="Enolase-like, N-terminal domain"/>
    <property type="match status" value="1"/>
</dbReference>
<dbReference type="InterPro" id="IPR013341">
    <property type="entry name" value="Mandelate_racemase_N_dom"/>
</dbReference>
<dbReference type="PANTHER" id="PTHR13794:SF58">
    <property type="entry name" value="MITOCHONDRIAL ENOLASE SUPERFAMILY MEMBER 1"/>
    <property type="match status" value="1"/>
</dbReference>
<gene>
    <name evidence="1" type="ORF">SO694_00040072</name>
</gene>